<dbReference type="AlphaFoldDB" id="A0A5S4YLK7"/>
<comment type="caution">
    <text evidence="2">The sequence shown here is derived from an EMBL/GenBank/DDBJ whole genome shotgun (WGS) entry which is preliminary data.</text>
</comment>
<evidence type="ECO:0000256" key="1">
    <source>
        <dbReference type="SAM" id="MobiDB-lite"/>
    </source>
</evidence>
<reference evidence="2 3" key="1">
    <citation type="submission" date="2019-08" db="EMBL/GenBank/DDBJ databases">
        <title>Bradyrhizobium hipponensis sp. nov., a rhizobium isolated from a Lupinus angustifolius root nodule in Tunisia.</title>
        <authorList>
            <person name="Off K."/>
            <person name="Rejili M."/>
            <person name="Mars M."/>
            <person name="Brachmann A."/>
            <person name="Marin M."/>
        </authorList>
    </citation>
    <scope>NUCLEOTIDE SEQUENCE [LARGE SCALE GENOMIC DNA]</scope>
    <source>
        <strain evidence="3">aSej3</strain>
    </source>
</reference>
<proteinExistence type="predicted"/>
<evidence type="ECO:0000313" key="3">
    <source>
        <dbReference type="Proteomes" id="UP000324797"/>
    </source>
</evidence>
<evidence type="ECO:0000313" key="2">
    <source>
        <dbReference type="EMBL" id="TYO64933.1"/>
    </source>
</evidence>
<accession>A0A5S4YLK7</accession>
<keyword evidence="3" id="KW-1185">Reference proteome</keyword>
<name>A0A5S4YLK7_9BRAD</name>
<gene>
    <name evidence="2" type="ORF">FXV83_19545</name>
</gene>
<feature type="region of interest" description="Disordered" evidence="1">
    <location>
        <begin position="1"/>
        <end position="34"/>
    </location>
</feature>
<dbReference type="Proteomes" id="UP000324797">
    <property type="component" value="Unassembled WGS sequence"/>
</dbReference>
<organism evidence="2 3">
    <name type="scientific">Bradyrhizobium hipponense</name>
    <dbReference type="NCBI Taxonomy" id="2605638"/>
    <lineage>
        <taxon>Bacteria</taxon>
        <taxon>Pseudomonadati</taxon>
        <taxon>Pseudomonadota</taxon>
        <taxon>Alphaproteobacteria</taxon>
        <taxon>Hyphomicrobiales</taxon>
        <taxon>Nitrobacteraceae</taxon>
        <taxon>Bradyrhizobium</taxon>
    </lineage>
</organism>
<protein>
    <submittedName>
        <fullName evidence="2">Uncharacterized protein</fullName>
    </submittedName>
</protein>
<dbReference type="EMBL" id="VSTH01000059">
    <property type="protein sequence ID" value="TYO64933.1"/>
    <property type="molecule type" value="Genomic_DNA"/>
</dbReference>
<sequence>MRALTSLGVSLRKHPLPGPLPQAGEGAHFAQGERTTKRAAFRPPFVFPMLSETYSPAASREAC</sequence>